<dbReference type="EMBL" id="JAODUO010000077">
    <property type="protein sequence ID" value="KAK2190546.1"/>
    <property type="molecule type" value="Genomic_DNA"/>
</dbReference>
<dbReference type="InterPro" id="IPR029044">
    <property type="entry name" value="Nucleotide-diphossugar_trans"/>
</dbReference>
<evidence type="ECO:0000313" key="1">
    <source>
        <dbReference type="EMBL" id="KAK2190546.1"/>
    </source>
</evidence>
<organism evidence="1 2">
    <name type="scientific">Ridgeia piscesae</name>
    <name type="common">Tubeworm</name>
    <dbReference type="NCBI Taxonomy" id="27915"/>
    <lineage>
        <taxon>Eukaryota</taxon>
        <taxon>Metazoa</taxon>
        <taxon>Spiralia</taxon>
        <taxon>Lophotrochozoa</taxon>
        <taxon>Annelida</taxon>
        <taxon>Polychaeta</taxon>
        <taxon>Sedentaria</taxon>
        <taxon>Canalipalpata</taxon>
        <taxon>Sabellida</taxon>
        <taxon>Siboglinidae</taxon>
        <taxon>Ridgeia</taxon>
    </lineage>
</organism>
<evidence type="ECO:0000313" key="2">
    <source>
        <dbReference type="Proteomes" id="UP001209878"/>
    </source>
</evidence>
<dbReference type="Proteomes" id="UP001209878">
    <property type="component" value="Unassembled WGS sequence"/>
</dbReference>
<reference evidence="1" key="1">
    <citation type="journal article" date="2023" name="Mol. Biol. Evol.">
        <title>Third-Generation Sequencing Reveals the Adaptive Role of the Epigenome in Three Deep-Sea Polychaetes.</title>
        <authorList>
            <person name="Perez M."/>
            <person name="Aroh O."/>
            <person name="Sun Y."/>
            <person name="Lan Y."/>
            <person name="Juniper S.K."/>
            <person name="Young C.R."/>
            <person name="Angers B."/>
            <person name="Qian P.Y."/>
        </authorList>
    </citation>
    <scope>NUCLEOTIDE SEQUENCE</scope>
    <source>
        <strain evidence="1">R07B-5</strain>
    </source>
</reference>
<comment type="caution">
    <text evidence="1">The sequence shown here is derived from an EMBL/GenBank/DDBJ whole genome shotgun (WGS) entry which is preliminary data.</text>
</comment>
<gene>
    <name evidence="1" type="ORF">NP493_77g05088</name>
</gene>
<protein>
    <submittedName>
        <fullName evidence="1">Uncharacterized protein</fullName>
    </submittedName>
</protein>
<proteinExistence type="predicted"/>
<name>A0AAD9P969_RIDPI</name>
<dbReference type="SUPFAM" id="SSF53448">
    <property type="entry name" value="Nucleotide-diphospho-sugar transferases"/>
    <property type="match status" value="1"/>
</dbReference>
<dbReference type="Gene3D" id="3.90.550.10">
    <property type="entry name" value="Spore Coat Polysaccharide Biosynthesis Protein SpsA, Chain A"/>
    <property type="match status" value="1"/>
</dbReference>
<accession>A0AAD9P969</accession>
<sequence length="771" mass="86630">MALIAKRKRKIRYMERRLALLRSRTFVSENKLKLVFTALCLVAGVAILLQVFLATSPWHHVYVIIDNHAPVVLPDIHIHDTRLGHTGELLHPHSHHRPTTDAGSSAAGANAATVIAIGCAITSRGLKSLTDENARYKFPFLRTFLPSFCRTSSPGYQYHFYLSFDQNDTFFQQLTTFNLFQRRLDEIQAKLCPPGVVIRLHFIQCSHVGKPAWAQNDAMMEAYLDDAEYFYRVNDDTHLLTPGWAEAFVAGLAQYSPPNVGVVGPRHFGGHSRILTYDFVHRTHIDVFGFYYPRVFTDWWADNWITRVYSPRRNNRLPSVRIIHTQERGTRYTARMAGAEALEQQVAADRATLLRFIESRRRVRHGPNGTNIIAMSLYGNNPRYTFGAIRNAQLVPVVFPGWRLRVYVEKPRLNGSTIYGRVPERMLRKLTSLGVEIVSVDVAAARIPPLMWRFLVADDLNVTRFIVRDSDGRLSERDAAVVDAWINTGAAFHCIRDHPIHASHPVLGGMWGGRPKELAGILWAPWSALMKGYKNEYALDMYFLGKTIWRKMQPHAFCHDSVSCGDWSRAHPFPVPRIGTEHIGQVFDAHGRPRLVDINALANTPVSTECTLQQQHNSVTTKNISSRIDTDGAADVSSITVYPGTRLNQDSSNVKPTGASIQKMDGDVPVIVSTSTTVPPGSKTKVAHVTSGVNLNSDKRLNQDDIKMKSVQTSLQTKTGNVPKIAYQITNNVGERRTGNIHVTHLDATTGRRGGLTRREVNKTFDINLTR</sequence>
<dbReference type="AlphaFoldDB" id="A0AAD9P969"/>
<keyword evidence="2" id="KW-1185">Reference proteome</keyword>